<evidence type="ECO:0000313" key="2">
    <source>
        <dbReference type="Proteomes" id="UP000215914"/>
    </source>
</evidence>
<accession>A0A251SY06</accession>
<keyword evidence="2" id="KW-1185">Reference proteome</keyword>
<dbReference type="EMBL" id="CM007902">
    <property type="protein sequence ID" value="OTG03594.1"/>
    <property type="molecule type" value="Genomic_DNA"/>
</dbReference>
<dbReference type="Proteomes" id="UP000215914">
    <property type="component" value="Chromosome 13"/>
</dbReference>
<proteinExistence type="predicted"/>
<evidence type="ECO:0000313" key="1">
    <source>
        <dbReference type="EMBL" id="OTG03594.1"/>
    </source>
</evidence>
<gene>
    <name evidence="1" type="ORF">HannXRQ_Chr13g0425791</name>
</gene>
<name>A0A251SY06_HELAN</name>
<reference evidence="2" key="1">
    <citation type="journal article" date="2017" name="Nature">
        <title>The sunflower genome provides insights into oil metabolism, flowering and Asterid evolution.</title>
        <authorList>
            <person name="Badouin H."/>
            <person name="Gouzy J."/>
            <person name="Grassa C.J."/>
            <person name="Murat F."/>
            <person name="Staton S.E."/>
            <person name="Cottret L."/>
            <person name="Lelandais-Briere C."/>
            <person name="Owens G.L."/>
            <person name="Carrere S."/>
            <person name="Mayjonade B."/>
            <person name="Legrand L."/>
            <person name="Gill N."/>
            <person name="Kane N.C."/>
            <person name="Bowers J.E."/>
            <person name="Hubner S."/>
            <person name="Bellec A."/>
            <person name="Berard A."/>
            <person name="Berges H."/>
            <person name="Blanchet N."/>
            <person name="Boniface M.C."/>
            <person name="Brunel D."/>
            <person name="Catrice O."/>
            <person name="Chaidir N."/>
            <person name="Claudel C."/>
            <person name="Donnadieu C."/>
            <person name="Faraut T."/>
            <person name="Fievet G."/>
            <person name="Helmstetter N."/>
            <person name="King M."/>
            <person name="Knapp S.J."/>
            <person name="Lai Z."/>
            <person name="Le Paslier M.C."/>
            <person name="Lippi Y."/>
            <person name="Lorenzon L."/>
            <person name="Mandel J.R."/>
            <person name="Marage G."/>
            <person name="Marchand G."/>
            <person name="Marquand E."/>
            <person name="Bret-Mestries E."/>
            <person name="Morien E."/>
            <person name="Nambeesan S."/>
            <person name="Nguyen T."/>
            <person name="Pegot-Espagnet P."/>
            <person name="Pouilly N."/>
            <person name="Raftis F."/>
            <person name="Sallet E."/>
            <person name="Schiex T."/>
            <person name="Thomas J."/>
            <person name="Vandecasteele C."/>
            <person name="Vares D."/>
            <person name="Vear F."/>
            <person name="Vautrin S."/>
            <person name="Crespi M."/>
            <person name="Mangin B."/>
            <person name="Burke J.M."/>
            <person name="Salse J."/>
            <person name="Munos S."/>
            <person name="Vincourt P."/>
            <person name="Rieseberg L.H."/>
            <person name="Langlade N.B."/>
        </authorList>
    </citation>
    <scope>NUCLEOTIDE SEQUENCE [LARGE SCALE GENOMIC DNA]</scope>
    <source>
        <strain evidence="2">cv. SF193</strain>
    </source>
</reference>
<organism evidence="1 2">
    <name type="scientific">Helianthus annuus</name>
    <name type="common">Common sunflower</name>
    <dbReference type="NCBI Taxonomy" id="4232"/>
    <lineage>
        <taxon>Eukaryota</taxon>
        <taxon>Viridiplantae</taxon>
        <taxon>Streptophyta</taxon>
        <taxon>Embryophyta</taxon>
        <taxon>Tracheophyta</taxon>
        <taxon>Spermatophyta</taxon>
        <taxon>Magnoliopsida</taxon>
        <taxon>eudicotyledons</taxon>
        <taxon>Gunneridae</taxon>
        <taxon>Pentapetalae</taxon>
        <taxon>asterids</taxon>
        <taxon>campanulids</taxon>
        <taxon>Asterales</taxon>
        <taxon>Asteraceae</taxon>
        <taxon>Asteroideae</taxon>
        <taxon>Heliantheae alliance</taxon>
        <taxon>Heliantheae</taxon>
        <taxon>Helianthus</taxon>
    </lineage>
</organism>
<dbReference type="AlphaFoldDB" id="A0A251SY06"/>
<protein>
    <submittedName>
        <fullName evidence="1">Uncharacterized protein</fullName>
    </submittedName>
</protein>
<sequence>MSFCILSICNKGKSWWQNCTFCRSFNELALNKDGISRRILLPLAVQVGSSSLHLTNQGGFVAGLSSSKEAKAPRWLLRSRFVAITEEFGVMLICEKDPYPPSYCLQEIFITVCVNYRYVFKMLYTVQVWMETRGC</sequence>
<dbReference type="InParanoid" id="A0A251SY06"/>